<name>A0A9D1TKI1_9BACI</name>
<dbReference type="HAMAP" id="MF_00973">
    <property type="entry name" value="Gluconeogen_factor"/>
    <property type="match status" value="1"/>
</dbReference>
<evidence type="ECO:0000256" key="2">
    <source>
        <dbReference type="HAMAP-Rule" id="MF_00973"/>
    </source>
</evidence>
<dbReference type="GO" id="GO:0008360">
    <property type="term" value="P:regulation of cell shape"/>
    <property type="evidence" value="ECO:0007669"/>
    <property type="project" value="UniProtKB-UniRule"/>
</dbReference>
<dbReference type="Gene3D" id="3.40.50.10680">
    <property type="entry name" value="CofD-like domains"/>
    <property type="match status" value="1"/>
</dbReference>
<dbReference type="GO" id="GO:0005737">
    <property type="term" value="C:cytoplasm"/>
    <property type="evidence" value="ECO:0007669"/>
    <property type="project" value="UniProtKB-SubCell"/>
</dbReference>
<dbReference type="PANTHER" id="PTHR30135">
    <property type="entry name" value="UNCHARACTERIZED PROTEIN YVCK-RELATED"/>
    <property type="match status" value="1"/>
</dbReference>
<comment type="caution">
    <text evidence="3">The sequence shown here is derived from an EMBL/GenBank/DDBJ whole genome shotgun (WGS) entry which is preliminary data.</text>
</comment>
<dbReference type="AlphaFoldDB" id="A0A9D1TKI1"/>
<dbReference type="CDD" id="cd07187">
    <property type="entry name" value="YvcK_like"/>
    <property type="match status" value="1"/>
</dbReference>
<dbReference type="InterPro" id="IPR002882">
    <property type="entry name" value="CofD"/>
</dbReference>
<organism evidence="3 4">
    <name type="scientific">Candidatus Pseudogracilibacillus intestinigallinarum</name>
    <dbReference type="NCBI Taxonomy" id="2838742"/>
    <lineage>
        <taxon>Bacteria</taxon>
        <taxon>Bacillati</taxon>
        <taxon>Bacillota</taxon>
        <taxon>Bacilli</taxon>
        <taxon>Bacillales</taxon>
        <taxon>Bacillaceae</taxon>
        <taxon>Pseudogracilibacillus</taxon>
    </lineage>
</organism>
<dbReference type="Pfam" id="PF01933">
    <property type="entry name" value="CofD"/>
    <property type="match status" value="1"/>
</dbReference>
<dbReference type="GO" id="GO:0043743">
    <property type="term" value="F:LPPG:FO 2-phospho-L-lactate transferase activity"/>
    <property type="evidence" value="ECO:0007669"/>
    <property type="project" value="InterPro"/>
</dbReference>
<protein>
    <recommendedName>
        <fullName evidence="2">Gluconeogenesis factor</fullName>
    </recommendedName>
</protein>
<dbReference type="InterPro" id="IPR038136">
    <property type="entry name" value="CofD-like_dom_sf"/>
</dbReference>
<dbReference type="EMBL" id="DXHX01000149">
    <property type="protein sequence ID" value="HIV75504.1"/>
    <property type="molecule type" value="Genomic_DNA"/>
</dbReference>
<evidence type="ECO:0000313" key="4">
    <source>
        <dbReference type="Proteomes" id="UP000823937"/>
    </source>
</evidence>
<dbReference type="NCBIfam" id="TIGR01826">
    <property type="entry name" value="CofD_related"/>
    <property type="match status" value="1"/>
</dbReference>
<accession>A0A9D1TKI1</accession>
<keyword evidence="1 2" id="KW-0963">Cytoplasm</keyword>
<reference evidence="3" key="2">
    <citation type="submission" date="2021-04" db="EMBL/GenBank/DDBJ databases">
        <authorList>
            <person name="Gilroy R."/>
        </authorList>
    </citation>
    <scope>NUCLEOTIDE SEQUENCE</scope>
    <source>
        <strain evidence="3">CHK169-2315</strain>
    </source>
</reference>
<comment type="function">
    <text evidence="2">Required for morphogenesis under gluconeogenic growth conditions.</text>
</comment>
<evidence type="ECO:0000313" key="3">
    <source>
        <dbReference type="EMBL" id="HIV75504.1"/>
    </source>
</evidence>
<dbReference type="Proteomes" id="UP000823937">
    <property type="component" value="Unassembled WGS sequence"/>
</dbReference>
<comment type="similarity">
    <text evidence="2">Belongs to the gluconeogenesis factor family.</text>
</comment>
<sequence>MQKPKVVVLGGGTGMPVLLKGLKHLPIDLSVIVTVADDGGSSGKIRQDMDIPAPGDIRNVIAALANVDDEMNEMFQHRFQTNNELSGHALGNLVLVALNHMTGNFYEAVKKLANIFQVNANIIPVVNEAVVLNALMDDGSIIIGESNIPVHNKKIDRVFLTPNNVKPLPETVEAILEADVIVISPGSLYTSILPNIIISDIVKALNETKAKTMYVCNVMTQLGETNDYDATSHVQAIYNHIGPHTIDAIVVHKEAISKPIRQIYEKEQSFPVTYNIEELEQLGLEVMEEHILDPHKTVVRHNKEKIAEIIYDYAMNNMNGKG</sequence>
<reference evidence="3" key="1">
    <citation type="journal article" date="2021" name="PeerJ">
        <title>Extensive microbial diversity within the chicken gut microbiome revealed by metagenomics and culture.</title>
        <authorList>
            <person name="Gilroy R."/>
            <person name="Ravi A."/>
            <person name="Getino M."/>
            <person name="Pursley I."/>
            <person name="Horton D.L."/>
            <person name="Alikhan N.F."/>
            <person name="Baker D."/>
            <person name="Gharbi K."/>
            <person name="Hall N."/>
            <person name="Watson M."/>
            <person name="Adriaenssens E.M."/>
            <person name="Foster-Nyarko E."/>
            <person name="Jarju S."/>
            <person name="Secka A."/>
            <person name="Antonio M."/>
            <person name="Oren A."/>
            <person name="Chaudhuri R.R."/>
            <person name="La Ragione R."/>
            <person name="Hildebrand F."/>
            <person name="Pallen M.J."/>
        </authorList>
    </citation>
    <scope>NUCLEOTIDE SEQUENCE</scope>
    <source>
        <strain evidence="3">CHK169-2315</strain>
    </source>
</reference>
<proteinExistence type="inferred from homology"/>
<comment type="subcellular location">
    <subcellularLocation>
        <location evidence="2">Cytoplasm</location>
    </subcellularLocation>
</comment>
<dbReference type="InterPro" id="IPR010119">
    <property type="entry name" value="Gluconeogen_factor"/>
</dbReference>
<gene>
    <name evidence="3" type="ORF">H9895_10530</name>
</gene>
<dbReference type="SUPFAM" id="SSF142338">
    <property type="entry name" value="CofD-like"/>
    <property type="match status" value="1"/>
</dbReference>
<evidence type="ECO:0000256" key="1">
    <source>
        <dbReference type="ARBA" id="ARBA00022490"/>
    </source>
</evidence>
<dbReference type="PANTHER" id="PTHR30135:SF3">
    <property type="entry name" value="GLUCONEOGENESIS FACTOR-RELATED"/>
    <property type="match status" value="1"/>
</dbReference>